<evidence type="ECO:0000313" key="11">
    <source>
        <dbReference type="Proteomes" id="UP000218965"/>
    </source>
</evidence>
<comment type="similarity">
    <text evidence="2 8">Belongs to the class-V pyridoxal-phosphate-dependent aminotransferase family. Csd subfamily.</text>
</comment>
<protein>
    <recommendedName>
        <fullName evidence="3 8">Cysteine desulfurase</fullName>
        <ecNumber evidence="3 8">2.8.1.7</ecNumber>
    </recommendedName>
</protein>
<accession>A0A0U5BA86</accession>
<dbReference type="EC" id="2.8.1.7" evidence="3 8"/>
<dbReference type="RefSeq" id="WP_096420814.1">
    <property type="nucleotide sequence ID" value="NZ_AP017315.1"/>
</dbReference>
<comment type="cofactor">
    <cofactor evidence="1 7">
        <name>pyridoxal 5'-phosphate</name>
        <dbReference type="ChEBI" id="CHEBI:597326"/>
    </cofactor>
</comment>
<reference evidence="10 11" key="2">
    <citation type="submission" date="2016-01" db="EMBL/GenBank/DDBJ databases">
        <title>Microcella alkaliphila JAM AC0309 whole genome shotgun sequence.</title>
        <authorList>
            <person name="Kurata A."/>
            <person name="Hirose Y."/>
            <person name="Kishimoto N."/>
            <person name="Kobayashi T."/>
        </authorList>
    </citation>
    <scope>NUCLEOTIDE SEQUENCE [LARGE SCALE GENOMIC DNA]</scope>
    <source>
        <strain evidence="10 11">JAM AC0309</strain>
    </source>
</reference>
<keyword evidence="5 8" id="KW-0663">Pyridoxal phosphate</keyword>
<dbReference type="SUPFAM" id="SSF53383">
    <property type="entry name" value="PLP-dependent transferases"/>
    <property type="match status" value="1"/>
</dbReference>
<evidence type="ECO:0000256" key="8">
    <source>
        <dbReference type="RuleBase" id="RU004506"/>
    </source>
</evidence>
<evidence type="ECO:0000256" key="6">
    <source>
        <dbReference type="ARBA" id="ARBA00050776"/>
    </source>
</evidence>
<reference evidence="11" key="1">
    <citation type="submission" date="2015-12" db="EMBL/GenBank/DDBJ databases">
        <authorList>
            <person name="Shamseldin A."/>
            <person name="Moawad H."/>
            <person name="Abd El-Rahim W.M."/>
            <person name="Sadowsky M.J."/>
        </authorList>
    </citation>
    <scope>NUCLEOTIDE SEQUENCE [LARGE SCALE GENOMIC DNA]</scope>
    <source>
        <strain evidence="11">JAM AC0309</strain>
    </source>
</reference>
<dbReference type="GO" id="GO:0006534">
    <property type="term" value="P:cysteine metabolic process"/>
    <property type="evidence" value="ECO:0007669"/>
    <property type="project" value="UniProtKB-UniRule"/>
</dbReference>
<dbReference type="CDD" id="cd06453">
    <property type="entry name" value="SufS_like"/>
    <property type="match status" value="1"/>
</dbReference>
<name>A0A0U5BA86_9MICO</name>
<dbReference type="InterPro" id="IPR000192">
    <property type="entry name" value="Aminotrans_V_dom"/>
</dbReference>
<evidence type="ECO:0000256" key="3">
    <source>
        <dbReference type="ARBA" id="ARBA00012239"/>
    </source>
</evidence>
<dbReference type="PANTHER" id="PTHR43586">
    <property type="entry name" value="CYSTEINE DESULFURASE"/>
    <property type="match status" value="1"/>
</dbReference>
<evidence type="ECO:0000256" key="5">
    <source>
        <dbReference type="ARBA" id="ARBA00022898"/>
    </source>
</evidence>
<gene>
    <name evidence="10" type="ORF">MalAC0309_0717</name>
</gene>
<dbReference type="PROSITE" id="PS00595">
    <property type="entry name" value="AA_TRANSFER_CLASS_5"/>
    <property type="match status" value="1"/>
</dbReference>
<dbReference type="Proteomes" id="UP000218965">
    <property type="component" value="Chromosome"/>
</dbReference>
<evidence type="ECO:0000259" key="9">
    <source>
        <dbReference type="Pfam" id="PF00266"/>
    </source>
</evidence>
<dbReference type="Pfam" id="PF00266">
    <property type="entry name" value="Aminotran_5"/>
    <property type="match status" value="1"/>
</dbReference>
<evidence type="ECO:0000256" key="1">
    <source>
        <dbReference type="ARBA" id="ARBA00001933"/>
    </source>
</evidence>
<dbReference type="InterPro" id="IPR015422">
    <property type="entry name" value="PyrdxlP-dep_Trfase_small"/>
</dbReference>
<dbReference type="PANTHER" id="PTHR43586:SF8">
    <property type="entry name" value="CYSTEINE DESULFURASE 1, CHLOROPLASTIC"/>
    <property type="match status" value="1"/>
</dbReference>
<dbReference type="InterPro" id="IPR020578">
    <property type="entry name" value="Aminotrans_V_PyrdxlP_BS"/>
</dbReference>
<evidence type="ECO:0000313" key="10">
    <source>
        <dbReference type="EMBL" id="BAU31585.1"/>
    </source>
</evidence>
<evidence type="ECO:0000256" key="4">
    <source>
        <dbReference type="ARBA" id="ARBA00022679"/>
    </source>
</evidence>
<dbReference type="EMBL" id="AP017315">
    <property type="protein sequence ID" value="BAU31585.1"/>
    <property type="molecule type" value="Genomic_DNA"/>
</dbReference>
<organism evidence="10 11">
    <name type="scientific">Microcella alkaliphila</name>
    <dbReference type="NCBI Taxonomy" id="279828"/>
    <lineage>
        <taxon>Bacteria</taxon>
        <taxon>Bacillati</taxon>
        <taxon>Actinomycetota</taxon>
        <taxon>Actinomycetes</taxon>
        <taxon>Micrococcales</taxon>
        <taxon>Microbacteriaceae</taxon>
        <taxon>Microcella</taxon>
    </lineage>
</organism>
<dbReference type="InterPro" id="IPR010970">
    <property type="entry name" value="Cys_dSase_SufS"/>
</dbReference>
<evidence type="ECO:0000256" key="7">
    <source>
        <dbReference type="RuleBase" id="RU004504"/>
    </source>
</evidence>
<feature type="domain" description="Aminotransferase class V" evidence="9">
    <location>
        <begin position="43"/>
        <end position="424"/>
    </location>
</feature>
<dbReference type="OrthoDB" id="9804366at2"/>
<dbReference type="Gene3D" id="3.40.640.10">
    <property type="entry name" value="Type I PLP-dependent aspartate aminotransferase-like (Major domain)"/>
    <property type="match status" value="1"/>
</dbReference>
<evidence type="ECO:0000256" key="2">
    <source>
        <dbReference type="ARBA" id="ARBA00010447"/>
    </source>
</evidence>
<sequence>MTLSPAPYAGGVTEAAPFSSAELEHIRAQFPILRRDLYGHPLVYLDSAATAQKPTRVIEAEATFYREANAAVHRGAHTLAGEATELYEDARGTVARFLAVNDDEVIFTSNATEGLNLIAYAIGNASLGRGGAAAAPYALRDGDEIVVTELEHHANLIPWQELAARTGATLRFIPVDDNGAIDVDAATGVIGARTRILAVSHVSNVTGAHSPLDRLVPLARAVGALVVLDACQSAPHLPLRPRELDVDAAVFSGHKLYGPTGIGVLYGRAELLNALPPFLTGGSMITTVTMEGAEYLPAPQRFEPGTPRIAQAIGLAEAIRFVDELGFDRIAVTEHELGARLLDGLAEVPGIRVLGADIDAPRVALASVVVDGVHAHDAGQVLDNVGIAARVGHHCAQPLHRRLGATASLRVSAGVHTTADEIDQAVAAIAGVRDFFGLTGENA</sequence>
<dbReference type="InterPro" id="IPR015421">
    <property type="entry name" value="PyrdxlP-dep_Trfase_major"/>
</dbReference>
<dbReference type="InterPro" id="IPR015424">
    <property type="entry name" value="PyrdxlP-dep_Trfase"/>
</dbReference>
<dbReference type="KEGG" id="malk:MalAC0309_0717"/>
<proteinExistence type="inferred from homology"/>
<dbReference type="NCBIfam" id="TIGR01979">
    <property type="entry name" value="sufS"/>
    <property type="match status" value="1"/>
</dbReference>
<dbReference type="Gene3D" id="3.90.1150.10">
    <property type="entry name" value="Aspartate Aminotransferase, domain 1"/>
    <property type="match status" value="1"/>
</dbReference>
<comment type="function">
    <text evidence="8">Catalyzes the removal of elemental sulfur and selenium atoms from L-cysteine, L-cystine, L-selenocysteine, and L-selenocystine to produce L-alanine.</text>
</comment>
<comment type="catalytic activity">
    <reaction evidence="6 8">
        <text>(sulfur carrier)-H + L-cysteine = (sulfur carrier)-SH + L-alanine</text>
        <dbReference type="Rhea" id="RHEA:43892"/>
        <dbReference type="Rhea" id="RHEA-COMP:14737"/>
        <dbReference type="Rhea" id="RHEA-COMP:14739"/>
        <dbReference type="ChEBI" id="CHEBI:29917"/>
        <dbReference type="ChEBI" id="CHEBI:35235"/>
        <dbReference type="ChEBI" id="CHEBI:57972"/>
        <dbReference type="ChEBI" id="CHEBI:64428"/>
        <dbReference type="EC" id="2.8.1.7"/>
    </reaction>
</comment>
<dbReference type="AlphaFoldDB" id="A0A0U5BA86"/>
<dbReference type="GO" id="GO:0030170">
    <property type="term" value="F:pyridoxal phosphate binding"/>
    <property type="evidence" value="ECO:0007669"/>
    <property type="project" value="UniProtKB-UniRule"/>
</dbReference>
<keyword evidence="4 8" id="KW-0808">Transferase</keyword>
<dbReference type="GO" id="GO:0031071">
    <property type="term" value="F:cysteine desulfurase activity"/>
    <property type="evidence" value="ECO:0007669"/>
    <property type="project" value="UniProtKB-UniRule"/>
</dbReference>